<comment type="cofactor">
    <cofactor evidence="10">
        <name>[2Fe-2S] cluster</name>
        <dbReference type="ChEBI" id="CHEBI:190135"/>
    </cofactor>
</comment>
<comment type="similarity">
    <text evidence="1">Belongs to the PyrK family.</text>
</comment>
<dbReference type="GO" id="GO:0051537">
    <property type="term" value="F:2 iron, 2 sulfur cluster binding"/>
    <property type="evidence" value="ECO:0007669"/>
    <property type="project" value="UniProtKB-KW"/>
</dbReference>
<evidence type="ECO:0000256" key="9">
    <source>
        <dbReference type="ARBA" id="ARBA00023014"/>
    </source>
</evidence>
<dbReference type="Gene3D" id="3.40.50.80">
    <property type="entry name" value="Nucleotide-binding domain of ferredoxin-NADP reductase (FNR) module"/>
    <property type="match status" value="1"/>
</dbReference>
<feature type="binding site" evidence="11">
    <location>
        <position position="209"/>
    </location>
    <ligand>
        <name>[2Fe-2S] cluster</name>
        <dbReference type="ChEBI" id="CHEBI:190135"/>
    </ligand>
</feature>
<dbReference type="PANTHER" id="PTHR43513:SF3">
    <property type="entry name" value="DIHYDROOROTATE DEHYDROGENASE B (NAD(+)), ELECTRON TRANSFER SUBUNIT-RELATED"/>
    <property type="match status" value="1"/>
</dbReference>
<accession>A0A7C5TIA9</accession>
<organism evidence="13">
    <name type="scientific">Ignisphaera aggregans</name>
    <dbReference type="NCBI Taxonomy" id="334771"/>
    <lineage>
        <taxon>Archaea</taxon>
        <taxon>Thermoproteota</taxon>
        <taxon>Thermoprotei</taxon>
        <taxon>Desulfurococcales</taxon>
        <taxon>Desulfurococcaceae</taxon>
        <taxon>Ignisphaera</taxon>
    </lineage>
</organism>
<dbReference type="PROSITE" id="PS00197">
    <property type="entry name" value="2FE2S_FER_1"/>
    <property type="match status" value="1"/>
</dbReference>
<comment type="cofactor">
    <cofactor evidence="11">
        <name>[2Fe-2S] cluster</name>
        <dbReference type="ChEBI" id="CHEBI:190135"/>
    </cofactor>
    <text evidence="11">Binds 1 [2Fe-2S] cluster per subunit.</text>
</comment>
<evidence type="ECO:0000256" key="3">
    <source>
        <dbReference type="ARBA" id="ARBA00022630"/>
    </source>
</evidence>
<name>A0A7C5TIA9_9CREN</name>
<dbReference type="Gene3D" id="2.40.30.10">
    <property type="entry name" value="Translation factors"/>
    <property type="match status" value="1"/>
</dbReference>
<dbReference type="PIRSF" id="PIRSF006816">
    <property type="entry name" value="Cyc3_hyd_g"/>
    <property type="match status" value="1"/>
</dbReference>
<evidence type="ECO:0000256" key="6">
    <source>
        <dbReference type="ARBA" id="ARBA00022827"/>
    </source>
</evidence>
<dbReference type="CDD" id="cd06219">
    <property type="entry name" value="DHOD_e_trans_like1"/>
    <property type="match status" value="1"/>
</dbReference>
<dbReference type="SUPFAM" id="SSF63380">
    <property type="entry name" value="Riboflavin synthase domain-like"/>
    <property type="match status" value="1"/>
</dbReference>
<dbReference type="InterPro" id="IPR012165">
    <property type="entry name" value="Cyt_c3_hydrogenase_gsu"/>
</dbReference>
<feature type="domain" description="Dihydroorotate dehydrogenase electron transfer subunit iron-sulphur cluster binding" evidence="12">
    <location>
        <begin position="196"/>
        <end position="232"/>
    </location>
</feature>
<sequence length="266" mass="29131">MDVYAPKIAKVAKPGQFVIVMVDEYGERIPLTLVDWNGSEGWIRIVFAEVGVSTMKLGSLDLGKSIYYVLGPLGVPTHIDKFGTVVVVGGGVAIAAAYPIAKAFKEVGNKVISIIGAKTSNLLIYEEEMQSVSDELYISTDDGSRGYRGFTSHVLENLLESGLRPSLIWMVGPAIMMKICSDIAKKYNVKAIASLNPIMVCGMGMCGACRVKVAGKIRFTCFDGPEFDALNVDWDELLLRLKMYKEEEQLSLKLFLSKVVRDKCNG</sequence>
<keyword evidence="3" id="KW-0285">Flavoprotein</keyword>
<dbReference type="Gene3D" id="2.10.240.10">
    <property type="entry name" value="Dihydroorotate dehydrogenase, electron transfer subunit"/>
    <property type="match status" value="1"/>
</dbReference>
<dbReference type="GO" id="GO:0046872">
    <property type="term" value="F:metal ion binding"/>
    <property type="evidence" value="ECO:0007669"/>
    <property type="project" value="UniProtKB-KW"/>
</dbReference>
<evidence type="ECO:0000259" key="12">
    <source>
        <dbReference type="Pfam" id="PF10418"/>
    </source>
</evidence>
<dbReference type="InterPro" id="IPR039261">
    <property type="entry name" value="FNR_nucleotide-bd"/>
</dbReference>
<feature type="binding site" evidence="11">
    <location>
        <position position="206"/>
    </location>
    <ligand>
        <name>[2Fe-2S] cluster</name>
        <dbReference type="ChEBI" id="CHEBI:190135"/>
    </ligand>
</feature>
<feature type="binding site" evidence="11">
    <location>
        <position position="201"/>
    </location>
    <ligand>
        <name>[2Fe-2S] cluster</name>
        <dbReference type="ChEBI" id="CHEBI:190135"/>
    </ligand>
</feature>
<evidence type="ECO:0000256" key="8">
    <source>
        <dbReference type="ARBA" id="ARBA00023004"/>
    </source>
</evidence>
<dbReference type="PANTHER" id="PTHR43513">
    <property type="entry name" value="DIHYDROOROTATE DEHYDROGENASE B (NAD(+)), ELECTRON TRANSFER SUBUNIT"/>
    <property type="match status" value="1"/>
</dbReference>
<dbReference type="GO" id="GO:0006221">
    <property type="term" value="P:pyrimidine nucleotide biosynthetic process"/>
    <property type="evidence" value="ECO:0007669"/>
    <property type="project" value="InterPro"/>
</dbReference>
<protein>
    <submittedName>
        <fullName evidence="13">Sulfide/dihydroorotate dehydrogenase-like FAD/NAD-binding protein</fullName>
    </submittedName>
</protein>
<dbReference type="NCBIfam" id="NF004862">
    <property type="entry name" value="PRK06222.1"/>
    <property type="match status" value="1"/>
</dbReference>
<evidence type="ECO:0000256" key="7">
    <source>
        <dbReference type="ARBA" id="ARBA00022982"/>
    </source>
</evidence>
<dbReference type="GO" id="GO:0050660">
    <property type="term" value="F:flavin adenine dinucleotide binding"/>
    <property type="evidence" value="ECO:0007669"/>
    <property type="project" value="InterPro"/>
</dbReference>
<dbReference type="InterPro" id="IPR019480">
    <property type="entry name" value="Dihydroorotate_DH_Fe-S-bd"/>
</dbReference>
<keyword evidence="2" id="KW-0813">Transport</keyword>
<evidence type="ECO:0000256" key="2">
    <source>
        <dbReference type="ARBA" id="ARBA00022448"/>
    </source>
</evidence>
<dbReference type="Pfam" id="PF10418">
    <property type="entry name" value="DHODB_Fe-S_bind"/>
    <property type="match status" value="1"/>
</dbReference>
<keyword evidence="6" id="KW-0274">FAD</keyword>
<keyword evidence="5 11" id="KW-0479">Metal-binding</keyword>
<gene>
    <name evidence="13" type="ORF">ENM84_04140</name>
</gene>
<evidence type="ECO:0000256" key="11">
    <source>
        <dbReference type="PIRSR" id="PIRSR006816-2"/>
    </source>
</evidence>
<proteinExistence type="inferred from homology"/>
<dbReference type="InterPro" id="IPR006058">
    <property type="entry name" value="2Fe2S_fd_BS"/>
</dbReference>
<keyword evidence="8 11" id="KW-0408">Iron</keyword>
<evidence type="ECO:0000256" key="10">
    <source>
        <dbReference type="ARBA" id="ARBA00034078"/>
    </source>
</evidence>
<dbReference type="AlphaFoldDB" id="A0A7C5TIA9"/>
<dbReference type="EMBL" id="DRZI01000177">
    <property type="protein sequence ID" value="HHP81836.1"/>
    <property type="molecule type" value="Genomic_DNA"/>
</dbReference>
<evidence type="ECO:0000256" key="1">
    <source>
        <dbReference type="ARBA" id="ARBA00006422"/>
    </source>
</evidence>
<keyword evidence="7" id="KW-0249">Electron transport</keyword>
<keyword evidence="9 11" id="KW-0411">Iron-sulfur</keyword>
<dbReference type="InterPro" id="IPR050353">
    <property type="entry name" value="PyrK_electron_transfer"/>
</dbReference>
<dbReference type="InterPro" id="IPR017938">
    <property type="entry name" value="Riboflavin_synthase-like_b-brl"/>
</dbReference>
<evidence type="ECO:0000256" key="4">
    <source>
        <dbReference type="ARBA" id="ARBA00022714"/>
    </source>
</evidence>
<evidence type="ECO:0000313" key="13">
    <source>
        <dbReference type="EMBL" id="HHP81836.1"/>
    </source>
</evidence>
<evidence type="ECO:0000256" key="5">
    <source>
        <dbReference type="ARBA" id="ARBA00022723"/>
    </source>
</evidence>
<keyword evidence="4 11" id="KW-0001">2Fe-2S</keyword>
<dbReference type="InterPro" id="IPR037117">
    <property type="entry name" value="Dihydroorotate_DH_ele_sf"/>
</dbReference>
<dbReference type="SUPFAM" id="SSF52343">
    <property type="entry name" value="Ferredoxin reductase-like, C-terminal NADP-linked domain"/>
    <property type="match status" value="1"/>
</dbReference>
<feature type="binding site" evidence="11">
    <location>
        <position position="221"/>
    </location>
    <ligand>
        <name>[2Fe-2S] cluster</name>
        <dbReference type="ChEBI" id="CHEBI:190135"/>
    </ligand>
</feature>
<reference evidence="13" key="1">
    <citation type="journal article" date="2020" name="mSystems">
        <title>Genome- and Community-Level Interaction Insights into Carbon Utilization and Element Cycling Functions of Hydrothermarchaeota in Hydrothermal Sediment.</title>
        <authorList>
            <person name="Zhou Z."/>
            <person name="Liu Y."/>
            <person name="Xu W."/>
            <person name="Pan J."/>
            <person name="Luo Z.H."/>
            <person name="Li M."/>
        </authorList>
    </citation>
    <scope>NUCLEOTIDE SEQUENCE [LARGE SCALE GENOMIC DNA]</scope>
    <source>
        <strain evidence="13">SpSt-1121</strain>
    </source>
</reference>
<comment type="caution">
    <text evidence="13">The sequence shown here is derived from an EMBL/GenBank/DDBJ whole genome shotgun (WGS) entry which is preliminary data.</text>
</comment>